<dbReference type="InterPro" id="IPR011234">
    <property type="entry name" value="Fumarylacetoacetase-like_C"/>
</dbReference>
<gene>
    <name evidence="3" type="ORF">RGE70_10075</name>
</gene>
<keyword evidence="3" id="KW-0378">Hydrolase</keyword>
<evidence type="ECO:0000259" key="2">
    <source>
        <dbReference type="Pfam" id="PF01557"/>
    </source>
</evidence>
<proteinExistence type="predicted"/>
<dbReference type="Pfam" id="PF01557">
    <property type="entry name" value="FAA_hydrolase"/>
    <property type="match status" value="1"/>
</dbReference>
<name>A0ABZ0JVA7_9GAMM</name>
<protein>
    <submittedName>
        <fullName evidence="3">Fumarylacetoacetate hydrolase family protein</fullName>
    </submittedName>
</protein>
<dbReference type="SUPFAM" id="SSF56529">
    <property type="entry name" value="FAH"/>
    <property type="match status" value="1"/>
</dbReference>
<feature type="domain" description="Fumarylacetoacetase-like C-terminal" evidence="2">
    <location>
        <begin position="16"/>
        <end position="182"/>
    </location>
</feature>
<dbReference type="EMBL" id="CP136522">
    <property type="protein sequence ID" value="WOT03699.1"/>
    <property type="molecule type" value="Genomic_DNA"/>
</dbReference>
<keyword evidence="1" id="KW-0479">Metal-binding</keyword>
<dbReference type="PANTHER" id="PTHR11820:SF7">
    <property type="entry name" value="ACYLPYRUVASE FAHD1, MITOCHONDRIAL"/>
    <property type="match status" value="1"/>
</dbReference>
<organism evidence="3 4">
    <name type="scientific">Shewanella youngdeokensis</name>
    <dbReference type="NCBI Taxonomy" id="2999068"/>
    <lineage>
        <taxon>Bacteria</taxon>
        <taxon>Pseudomonadati</taxon>
        <taxon>Pseudomonadota</taxon>
        <taxon>Gammaproteobacteria</taxon>
        <taxon>Alteromonadales</taxon>
        <taxon>Shewanellaceae</taxon>
        <taxon>Shewanella</taxon>
    </lineage>
</organism>
<dbReference type="Gene3D" id="3.90.850.10">
    <property type="entry name" value="Fumarylacetoacetase-like, C-terminal domain"/>
    <property type="match status" value="1"/>
</dbReference>
<reference evidence="3 4" key="1">
    <citation type="submission" date="2023-10" db="EMBL/GenBank/DDBJ databases">
        <title>Complete genome sequence of Shewanella sp. DAU334.</title>
        <authorList>
            <person name="Lee Y.-S."/>
            <person name="Jeong H.-R."/>
            <person name="Hwang E.-J."/>
            <person name="Choi Y.-L."/>
            <person name="Kim G.-D."/>
        </authorList>
    </citation>
    <scope>NUCLEOTIDE SEQUENCE [LARGE SCALE GENOMIC DNA]</scope>
    <source>
        <strain evidence="3 4">DAU334</strain>
    </source>
</reference>
<dbReference type="GO" id="GO:0016787">
    <property type="term" value="F:hydrolase activity"/>
    <property type="evidence" value="ECO:0007669"/>
    <property type="project" value="UniProtKB-KW"/>
</dbReference>
<sequence>MSNYVSFNGKQVCPSKIVCVGRNYVDHIIELGNEIPQSPVIFMKSNSAISSDIYTHPTDSIHYEGEISFIIVGKKIAGVGFGLDLTKRAIQSQLKQKGLPWERAKTFDRSAVFSQFVSIEDVSQISMQLHINGTLAQSSGCHCMINLPAALIADISSFMTLETHDVVMSGTPSGVGEVHSHDEFVGSIYDGEQLLVQQRWLVKDII</sequence>
<dbReference type="PANTHER" id="PTHR11820">
    <property type="entry name" value="ACYLPYRUVASE"/>
    <property type="match status" value="1"/>
</dbReference>
<evidence type="ECO:0000313" key="3">
    <source>
        <dbReference type="EMBL" id="WOT03699.1"/>
    </source>
</evidence>
<accession>A0ABZ0JVA7</accession>
<dbReference type="Proteomes" id="UP001529491">
    <property type="component" value="Chromosome"/>
</dbReference>
<dbReference type="InterPro" id="IPR036663">
    <property type="entry name" value="Fumarylacetoacetase_C_sf"/>
</dbReference>
<evidence type="ECO:0000313" key="4">
    <source>
        <dbReference type="Proteomes" id="UP001529491"/>
    </source>
</evidence>
<keyword evidence="4" id="KW-1185">Reference proteome</keyword>
<evidence type="ECO:0000256" key="1">
    <source>
        <dbReference type="ARBA" id="ARBA00022723"/>
    </source>
</evidence>
<dbReference type="RefSeq" id="WP_310471323.1">
    <property type="nucleotide sequence ID" value="NZ_CP136522.1"/>
</dbReference>